<dbReference type="InterPro" id="IPR052220">
    <property type="entry name" value="METTL25"/>
</dbReference>
<dbReference type="Pfam" id="PF13679">
    <property type="entry name" value="Methyltransf_32"/>
    <property type="match status" value="1"/>
</dbReference>
<gene>
    <name evidence="2" type="ORF">RR46_12728</name>
</gene>
<dbReference type="Proteomes" id="UP000053268">
    <property type="component" value="Unassembled WGS sequence"/>
</dbReference>
<sequence length="449" mass="52081">MSLPEQFNSYESYFDACTQFFEEYQNLYNFANTDVLVKGIIDDIRIDNFKDVDVFEHNFELRSEGENIKLFNDFFNKLDKLKVKYNNIEIDTEYKINAPLGPKKKHEIICLAKEIGTLCNNIGCDTVVDFGSGLGYLDQVIFDTTHYNVLGLECNERHYVGAKKRQNKYHIDSTSCVKFIRHRITEHSHVNLSEFLNDKFQNCNSFCITGLHACADLTVDAMNIFLKMENARAMILMPCCYHKMRIENLSDGKFSNFPLSKCLKEIYIKNRGFEYMKVPFLRLAAQPQLSSQSNIKDLVFNLLARAVLQIYACKYNYTIKRKKRKAVRVKTIHDNFESYAQDACTEGFLFVQENLEIDNLIESNFNNKSFDAKVAVEELNSIWNDLPPETFKKAATFILLQNQLQPIIENFILLDRIVYLKENGLLNTTCRKIVNANISPRCLALFAHK</sequence>
<feature type="domain" description="Methyltransferase" evidence="1">
    <location>
        <begin position="103"/>
        <end position="245"/>
    </location>
</feature>
<evidence type="ECO:0000259" key="1">
    <source>
        <dbReference type="Pfam" id="PF13679"/>
    </source>
</evidence>
<dbReference type="PANTHER" id="PTHR12496:SF0">
    <property type="entry name" value="METHYLTRANSFERASE DOMAIN-CONTAINING PROTEIN"/>
    <property type="match status" value="1"/>
</dbReference>
<dbReference type="SUPFAM" id="SSF53335">
    <property type="entry name" value="S-adenosyl-L-methionine-dependent methyltransferases"/>
    <property type="match status" value="1"/>
</dbReference>
<name>A0A194PUN9_PAPXU</name>
<proteinExistence type="predicted"/>
<dbReference type="InterPro" id="IPR029063">
    <property type="entry name" value="SAM-dependent_MTases_sf"/>
</dbReference>
<dbReference type="PANTHER" id="PTHR12496">
    <property type="entry name" value="CGI-41 METHYLTRANSFERASE"/>
    <property type="match status" value="1"/>
</dbReference>
<accession>A0A194PUN9</accession>
<organism evidence="2 3">
    <name type="scientific">Papilio xuthus</name>
    <name type="common">Asian swallowtail butterfly</name>
    <dbReference type="NCBI Taxonomy" id="66420"/>
    <lineage>
        <taxon>Eukaryota</taxon>
        <taxon>Metazoa</taxon>
        <taxon>Ecdysozoa</taxon>
        <taxon>Arthropoda</taxon>
        <taxon>Hexapoda</taxon>
        <taxon>Insecta</taxon>
        <taxon>Pterygota</taxon>
        <taxon>Neoptera</taxon>
        <taxon>Endopterygota</taxon>
        <taxon>Lepidoptera</taxon>
        <taxon>Glossata</taxon>
        <taxon>Ditrysia</taxon>
        <taxon>Papilionoidea</taxon>
        <taxon>Papilionidae</taxon>
        <taxon>Papilioninae</taxon>
        <taxon>Papilio</taxon>
    </lineage>
</organism>
<dbReference type="STRING" id="66420.A0A194PUN9"/>
<protein>
    <submittedName>
        <fullName evidence="2">Uncharacterized protein C12orf26-like</fullName>
    </submittedName>
</protein>
<dbReference type="InterPro" id="IPR025714">
    <property type="entry name" value="Methyltranfer_dom"/>
</dbReference>
<keyword evidence="3" id="KW-1185">Reference proteome</keyword>
<dbReference type="EMBL" id="KQ459593">
    <property type="protein sequence ID" value="KPI96698.1"/>
    <property type="molecule type" value="Genomic_DNA"/>
</dbReference>
<reference evidence="2 3" key="1">
    <citation type="journal article" date="2015" name="Nat. Commun.">
        <title>Outbred genome sequencing and CRISPR/Cas9 gene editing in butterflies.</title>
        <authorList>
            <person name="Li X."/>
            <person name="Fan D."/>
            <person name="Zhang W."/>
            <person name="Liu G."/>
            <person name="Zhang L."/>
            <person name="Zhao L."/>
            <person name="Fang X."/>
            <person name="Chen L."/>
            <person name="Dong Y."/>
            <person name="Chen Y."/>
            <person name="Ding Y."/>
            <person name="Zhao R."/>
            <person name="Feng M."/>
            <person name="Zhu Y."/>
            <person name="Feng Y."/>
            <person name="Jiang X."/>
            <person name="Zhu D."/>
            <person name="Xiang H."/>
            <person name="Feng X."/>
            <person name="Li S."/>
            <person name="Wang J."/>
            <person name="Zhang G."/>
            <person name="Kronforst M.R."/>
            <person name="Wang W."/>
        </authorList>
    </citation>
    <scope>NUCLEOTIDE SEQUENCE [LARGE SCALE GENOMIC DNA]</scope>
    <source>
        <strain evidence="2">Ya'a_city_454_Px</strain>
        <tissue evidence="2">Whole body</tissue>
    </source>
</reference>
<dbReference type="AlphaFoldDB" id="A0A194PUN9"/>
<evidence type="ECO:0000313" key="3">
    <source>
        <dbReference type="Proteomes" id="UP000053268"/>
    </source>
</evidence>
<evidence type="ECO:0000313" key="2">
    <source>
        <dbReference type="EMBL" id="KPI96698.1"/>
    </source>
</evidence>